<dbReference type="Proteomes" id="UP000254602">
    <property type="component" value="Unassembled WGS sequence"/>
</dbReference>
<organism evidence="3 4">
    <name type="scientific">Pseudomonas putida</name>
    <name type="common">Arthrobacter siderocapsulatus</name>
    <dbReference type="NCBI Taxonomy" id="303"/>
    <lineage>
        <taxon>Bacteria</taxon>
        <taxon>Pseudomonadati</taxon>
        <taxon>Pseudomonadota</taxon>
        <taxon>Gammaproteobacteria</taxon>
        <taxon>Pseudomonadales</taxon>
        <taxon>Pseudomonadaceae</taxon>
        <taxon>Pseudomonas</taxon>
    </lineage>
</organism>
<keyword evidence="1" id="KW-0092">Biotin</keyword>
<dbReference type="CDD" id="cd06850">
    <property type="entry name" value="biotinyl_domain"/>
    <property type="match status" value="1"/>
</dbReference>
<keyword evidence="3" id="KW-0456">Lyase</keyword>
<dbReference type="InterPro" id="IPR000089">
    <property type="entry name" value="Biotin_lipoyl"/>
</dbReference>
<sequence>MSVIKAPMAGNIWKINVQVGQEVNFGDEVIIMESMKMEIPVEADDSGIVKEIKVAENDTVDDGHILIVLG</sequence>
<dbReference type="PANTHER" id="PTHR45266:SF3">
    <property type="entry name" value="OXALOACETATE DECARBOXYLASE ALPHA CHAIN"/>
    <property type="match status" value="1"/>
</dbReference>
<evidence type="ECO:0000313" key="3">
    <source>
        <dbReference type="EMBL" id="SUD69783.1"/>
    </source>
</evidence>
<reference evidence="3 4" key="1">
    <citation type="submission" date="2018-06" db="EMBL/GenBank/DDBJ databases">
        <authorList>
            <consortium name="Pathogen Informatics"/>
            <person name="Doyle S."/>
        </authorList>
    </citation>
    <scope>NUCLEOTIDE SEQUENCE [LARGE SCALE GENOMIC DNA]</scope>
    <source>
        <strain evidence="3 4">NCTC7914</strain>
    </source>
</reference>
<dbReference type="SUPFAM" id="SSF51230">
    <property type="entry name" value="Single hybrid motif"/>
    <property type="match status" value="1"/>
</dbReference>
<dbReference type="RefSeq" id="WP_115274848.1">
    <property type="nucleotide sequence ID" value="NZ_UGUY01000001.1"/>
</dbReference>
<gene>
    <name evidence="3" type="primary">yngHB</name>
    <name evidence="3" type="ORF">NCTC7914_03931</name>
</gene>
<feature type="domain" description="Lipoyl-binding" evidence="2">
    <location>
        <begin position="1"/>
        <end position="70"/>
    </location>
</feature>
<protein>
    <submittedName>
        <fullName evidence="3">Urea amidolyase-related protein</fullName>
    </submittedName>
</protein>
<dbReference type="PANTHER" id="PTHR45266">
    <property type="entry name" value="OXALOACETATE DECARBOXYLASE ALPHA CHAIN"/>
    <property type="match status" value="1"/>
</dbReference>
<dbReference type="InterPro" id="IPR011053">
    <property type="entry name" value="Single_hybrid_motif"/>
</dbReference>
<dbReference type="InterPro" id="IPR050709">
    <property type="entry name" value="Biotin_Carboxyl_Carrier/Decarb"/>
</dbReference>
<proteinExistence type="predicted"/>
<evidence type="ECO:0000259" key="2">
    <source>
        <dbReference type="PROSITE" id="PS50968"/>
    </source>
</evidence>
<dbReference type="EMBL" id="UGUY01000001">
    <property type="protein sequence ID" value="SUD69783.1"/>
    <property type="molecule type" value="Genomic_DNA"/>
</dbReference>
<evidence type="ECO:0000313" key="4">
    <source>
        <dbReference type="Proteomes" id="UP000254602"/>
    </source>
</evidence>
<dbReference type="FunFam" id="2.40.50.100:FF:000003">
    <property type="entry name" value="Acetyl-CoA carboxylase biotin carboxyl carrier protein"/>
    <property type="match status" value="1"/>
</dbReference>
<dbReference type="Gene3D" id="2.40.50.100">
    <property type="match status" value="1"/>
</dbReference>
<dbReference type="PROSITE" id="PS50968">
    <property type="entry name" value="BIOTINYL_LIPOYL"/>
    <property type="match status" value="1"/>
</dbReference>
<dbReference type="AlphaFoldDB" id="A0A379KP18"/>
<dbReference type="GO" id="GO:0016829">
    <property type="term" value="F:lyase activity"/>
    <property type="evidence" value="ECO:0007669"/>
    <property type="project" value="UniProtKB-KW"/>
</dbReference>
<dbReference type="Pfam" id="PF00364">
    <property type="entry name" value="Biotin_lipoyl"/>
    <property type="match status" value="1"/>
</dbReference>
<accession>A0A379KP18</accession>
<evidence type="ECO:0000256" key="1">
    <source>
        <dbReference type="ARBA" id="ARBA00023267"/>
    </source>
</evidence>
<name>A0A379KP18_PSEPU</name>